<dbReference type="InterPro" id="IPR001611">
    <property type="entry name" value="Leu-rich_rpt"/>
</dbReference>
<gene>
    <name evidence="3" type="ORF">U9M48_036799</name>
</gene>
<dbReference type="PANTHER" id="PTHR47988">
    <property type="entry name" value="SOMATIC EMBRYOGENESIS RECEPTOR KINASE 1"/>
    <property type="match status" value="1"/>
</dbReference>
<reference evidence="3 4" key="1">
    <citation type="submission" date="2024-02" db="EMBL/GenBank/DDBJ databases">
        <title>High-quality chromosome-scale genome assembly of Pensacola bahiagrass (Paspalum notatum Flugge var. saurae).</title>
        <authorList>
            <person name="Vega J.M."/>
            <person name="Podio M."/>
            <person name="Orjuela J."/>
            <person name="Siena L.A."/>
            <person name="Pessino S.C."/>
            <person name="Combes M.C."/>
            <person name="Mariac C."/>
            <person name="Albertini E."/>
            <person name="Pupilli F."/>
            <person name="Ortiz J.P.A."/>
            <person name="Leblanc O."/>
        </authorList>
    </citation>
    <scope>NUCLEOTIDE SEQUENCE [LARGE SCALE GENOMIC DNA]</scope>
    <source>
        <strain evidence="3">R1</strain>
        <tissue evidence="3">Leaf</tissue>
    </source>
</reference>
<evidence type="ECO:0000256" key="1">
    <source>
        <dbReference type="ARBA" id="ARBA00022729"/>
    </source>
</evidence>
<feature type="compositionally biased region" description="Low complexity" evidence="2">
    <location>
        <begin position="113"/>
        <end position="131"/>
    </location>
</feature>
<dbReference type="SUPFAM" id="SSF52058">
    <property type="entry name" value="L domain-like"/>
    <property type="match status" value="1"/>
</dbReference>
<name>A0AAQ3UHZ1_PASNO</name>
<protein>
    <submittedName>
        <fullName evidence="3">Uncharacterized protein</fullName>
    </submittedName>
</protein>
<dbReference type="InterPro" id="IPR032675">
    <property type="entry name" value="LRR_dom_sf"/>
</dbReference>
<evidence type="ECO:0000313" key="4">
    <source>
        <dbReference type="Proteomes" id="UP001341281"/>
    </source>
</evidence>
<keyword evidence="1" id="KW-0732">Signal</keyword>
<sequence>MAAATSSPSLPPHDGLLLILLAAAPAARRPPGVDLCRRGVRGGHAVAGPAVVRVARRCLRRRHGDVVGLDLSCRNLSGTVPATAARLLAPTLTSLNLSTNAFVGRFPRRVPAPRVARPATSSTVPSPTASPGCRAGSAGSQLRRLERLNLGGSYFNGTVPAEVGQLRSLQFLHLAGNALTGRLPPDLSGLASLEHLEIGYNAYDGGVPPQLGNLMRLRYLDIAVATLSGPLPPELGGLARLEELFLFYNHLAGAVPPQPAPSSGTASARTTLCPVRCAARRLSMTEAGNLAAKLDAFLASCLLRRWKDVAVLRATSRHAASCEELGVTSRFVEAVEILASRH</sequence>
<proteinExistence type="predicted"/>
<dbReference type="Proteomes" id="UP001341281">
    <property type="component" value="Chromosome 08"/>
</dbReference>
<feature type="region of interest" description="Disordered" evidence="2">
    <location>
        <begin position="113"/>
        <end position="138"/>
    </location>
</feature>
<dbReference type="Pfam" id="PF00560">
    <property type="entry name" value="LRR_1"/>
    <property type="match status" value="1"/>
</dbReference>
<accession>A0AAQ3UHZ1</accession>
<dbReference type="AlphaFoldDB" id="A0AAQ3UHZ1"/>
<dbReference type="Gene3D" id="3.80.10.10">
    <property type="entry name" value="Ribonuclease Inhibitor"/>
    <property type="match status" value="2"/>
</dbReference>
<dbReference type="FunFam" id="3.80.10.10:FF:000896">
    <property type="entry name" value="Leucine-rich repeat receptor-like protein kinase"/>
    <property type="match status" value="1"/>
</dbReference>
<dbReference type="EMBL" id="CP144752">
    <property type="protein sequence ID" value="WVZ90502.1"/>
    <property type="molecule type" value="Genomic_DNA"/>
</dbReference>
<evidence type="ECO:0000313" key="3">
    <source>
        <dbReference type="EMBL" id="WVZ90502.1"/>
    </source>
</evidence>
<organism evidence="3 4">
    <name type="scientific">Paspalum notatum var. saurae</name>
    <dbReference type="NCBI Taxonomy" id="547442"/>
    <lineage>
        <taxon>Eukaryota</taxon>
        <taxon>Viridiplantae</taxon>
        <taxon>Streptophyta</taxon>
        <taxon>Embryophyta</taxon>
        <taxon>Tracheophyta</taxon>
        <taxon>Spermatophyta</taxon>
        <taxon>Magnoliopsida</taxon>
        <taxon>Liliopsida</taxon>
        <taxon>Poales</taxon>
        <taxon>Poaceae</taxon>
        <taxon>PACMAD clade</taxon>
        <taxon>Panicoideae</taxon>
        <taxon>Andropogonodae</taxon>
        <taxon>Paspaleae</taxon>
        <taxon>Paspalinae</taxon>
        <taxon>Paspalum</taxon>
    </lineage>
</organism>
<evidence type="ECO:0000256" key="2">
    <source>
        <dbReference type="SAM" id="MobiDB-lite"/>
    </source>
</evidence>
<keyword evidence="4" id="KW-1185">Reference proteome</keyword>